<dbReference type="InterPro" id="IPR008042">
    <property type="entry name" value="Retrotrans_Pao"/>
</dbReference>
<gene>
    <name evidence="3" type="ORF">J437_LFUL017766</name>
</gene>
<reference evidence="3" key="1">
    <citation type="submission" date="2013-04" db="EMBL/GenBank/DDBJ databases">
        <authorList>
            <person name="Qu J."/>
            <person name="Murali S.C."/>
            <person name="Bandaranaike D."/>
            <person name="Bellair M."/>
            <person name="Blankenburg K."/>
            <person name="Chao H."/>
            <person name="Dinh H."/>
            <person name="Doddapaneni H."/>
            <person name="Downs B."/>
            <person name="Dugan-Rocha S."/>
            <person name="Elkadiri S."/>
            <person name="Gnanaolivu R.D."/>
            <person name="Hernandez B."/>
            <person name="Javaid M."/>
            <person name="Jayaseelan J.C."/>
            <person name="Lee S."/>
            <person name="Li M."/>
            <person name="Ming W."/>
            <person name="Munidasa M."/>
            <person name="Muniz J."/>
            <person name="Nguyen L."/>
            <person name="Ongeri F."/>
            <person name="Osuji N."/>
            <person name="Pu L.-L."/>
            <person name="Puazo M."/>
            <person name="Qu C."/>
            <person name="Quiroz J."/>
            <person name="Raj R."/>
            <person name="Weissenberger G."/>
            <person name="Xin Y."/>
            <person name="Zou X."/>
            <person name="Han Y."/>
            <person name="Richards S."/>
            <person name="Worley K."/>
            <person name="Muzny D."/>
            <person name="Gibbs R."/>
        </authorList>
    </citation>
    <scope>NUCLEOTIDE SEQUENCE</scope>
    <source>
        <strain evidence="3">Sampled in the wild</strain>
    </source>
</reference>
<name>A0A8K0KQN4_LADFU</name>
<evidence type="ECO:0000313" key="3">
    <source>
        <dbReference type="EMBL" id="KAG8239709.1"/>
    </source>
</evidence>
<sequence length="98" mass="11059">MIPWGIFLLLYFGLSTSCRLFGSRSLVGMKTYLRVIFSYGMNLQVSYLFVATSSSSYQLIGFSDASKKGYSAVVYLRCGDLHSEGQISKYLVWSYVAY</sequence>
<accession>A0A8K0KQN4</accession>
<evidence type="ECO:0000313" key="4">
    <source>
        <dbReference type="Proteomes" id="UP000792457"/>
    </source>
</evidence>
<dbReference type="Proteomes" id="UP000792457">
    <property type="component" value="Unassembled WGS sequence"/>
</dbReference>
<feature type="signal peptide" evidence="2">
    <location>
        <begin position="1"/>
        <end position="17"/>
    </location>
</feature>
<proteinExistence type="predicted"/>
<keyword evidence="2" id="KW-0732">Signal</keyword>
<reference evidence="3" key="2">
    <citation type="submission" date="2017-10" db="EMBL/GenBank/DDBJ databases">
        <title>Ladona fulva Genome sequencing and assembly.</title>
        <authorList>
            <person name="Murali S."/>
            <person name="Richards S."/>
            <person name="Bandaranaike D."/>
            <person name="Bellair M."/>
            <person name="Blankenburg K."/>
            <person name="Chao H."/>
            <person name="Dinh H."/>
            <person name="Doddapaneni H."/>
            <person name="Dugan-Rocha S."/>
            <person name="Elkadiri S."/>
            <person name="Gnanaolivu R."/>
            <person name="Hernandez B."/>
            <person name="Skinner E."/>
            <person name="Javaid M."/>
            <person name="Lee S."/>
            <person name="Li M."/>
            <person name="Ming W."/>
            <person name="Munidasa M."/>
            <person name="Muniz J."/>
            <person name="Nguyen L."/>
            <person name="Hughes D."/>
            <person name="Osuji N."/>
            <person name="Pu L.-L."/>
            <person name="Puazo M."/>
            <person name="Qu C."/>
            <person name="Quiroz J."/>
            <person name="Raj R."/>
            <person name="Weissenberger G."/>
            <person name="Xin Y."/>
            <person name="Zou X."/>
            <person name="Han Y."/>
            <person name="Worley K."/>
            <person name="Muzny D."/>
            <person name="Gibbs R."/>
        </authorList>
    </citation>
    <scope>NUCLEOTIDE SEQUENCE</scope>
    <source>
        <strain evidence="3">Sampled in the wild</strain>
    </source>
</reference>
<keyword evidence="1" id="KW-0472">Membrane</keyword>
<keyword evidence="1" id="KW-1133">Transmembrane helix</keyword>
<organism evidence="3 4">
    <name type="scientific">Ladona fulva</name>
    <name type="common">Scarce chaser dragonfly</name>
    <name type="synonym">Libellula fulva</name>
    <dbReference type="NCBI Taxonomy" id="123851"/>
    <lineage>
        <taxon>Eukaryota</taxon>
        <taxon>Metazoa</taxon>
        <taxon>Ecdysozoa</taxon>
        <taxon>Arthropoda</taxon>
        <taxon>Hexapoda</taxon>
        <taxon>Insecta</taxon>
        <taxon>Pterygota</taxon>
        <taxon>Palaeoptera</taxon>
        <taxon>Odonata</taxon>
        <taxon>Epiprocta</taxon>
        <taxon>Anisoptera</taxon>
        <taxon>Libelluloidea</taxon>
        <taxon>Libellulidae</taxon>
        <taxon>Ladona</taxon>
    </lineage>
</organism>
<dbReference type="Pfam" id="PF05380">
    <property type="entry name" value="Peptidase_A17"/>
    <property type="match status" value="1"/>
</dbReference>
<dbReference type="EMBL" id="KZ309856">
    <property type="protein sequence ID" value="KAG8239709.1"/>
    <property type="molecule type" value="Genomic_DNA"/>
</dbReference>
<feature type="chain" id="PRO_5035433855" evidence="2">
    <location>
        <begin position="18"/>
        <end position="98"/>
    </location>
</feature>
<protein>
    <submittedName>
        <fullName evidence="3">Uncharacterized protein</fullName>
    </submittedName>
</protein>
<evidence type="ECO:0000256" key="1">
    <source>
        <dbReference type="SAM" id="Phobius"/>
    </source>
</evidence>
<keyword evidence="4" id="KW-1185">Reference proteome</keyword>
<keyword evidence="1" id="KW-0812">Transmembrane</keyword>
<comment type="caution">
    <text evidence="3">The sequence shown here is derived from an EMBL/GenBank/DDBJ whole genome shotgun (WGS) entry which is preliminary data.</text>
</comment>
<evidence type="ECO:0000256" key="2">
    <source>
        <dbReference type="SAM" id="SignalP"/>
    </source>
</evidence>
<feature type="transmembrane region" description="Helical" evidence="1">
    <location>
        <begin position="32"/>
        <end position="50"/>
    </location>
</feature>
<dbReference type="AlphaFoldDB" id="A0A8K0KQN4"/>